<evidence type="ECO:0000313" key="1">
    <source>
        <dbReference type="EMBL" id="SQC41977.1"/>
    </source>
</evidence>
<keyword evidence="1" id="KW-0436">Ligase</keyword>
<sequence length="46" mass="5280">METNIVEVENFVQQTEERRVSAFAKEVKRYSKPTLIPSMSMSSSLT</sequence>
<name>A0A2X3F497_KLEPN</name>
<proteinExistence type="predicted"/>
<dbReference type="AlphaFoldDB" id="A0A2X3F497"/>
<evidence type="ECO:0000313" key="2">
    <source>
        <dbReference type="Proteomes" id="UP000251088"/>
    </source>
</evidence>
<dbReference type="EMBL" id="UAWN01000017">
    <property type="protein sequence ID" value="SQC41977.1"/>
    <property type="molecule type" value="Genomic_DNA"/>
</dbReference>
<gene>
    <name evidence="1" type="primary">puuA_1</name>
    <name evidence="1" type="ORF">NCTC9128_07403</name>
</gene>
<dbReference type="GO" id="GO:0034024">
    <property type="term" value="F:glutamate-putrescine ligase activity"/>
    <property type="evidence" value="ECO:0007669"/>
    <property type="project" value="UniProtKB-EC"/>
</dbReference>
<reference evidence="1 2" key="1">
    <citation type="submission" date="2018-06" db="EMBL/GenBank/DDBJ databases">
        <authorList>
            <consortium name="Pathogen Informatics"/>
            <person name="Doyle S."/>
        </authorList>
    </citation>
    <scope>NUCLEOTIDE SEQUENCE [LARGE SCALE GENOMIC DNA]</scope>
    <source>
        <strain evidence="1 2">NCTC9128</strain>
    </source>
</reference>
<accession>A0A2X3F497</accession>
<dbReference type="Proteomes" id="UP000251088">
    <property type="component" value="Unassembled WGS sequence"/>
</dbReference>
<dbReference type="EC" id="6.3.1.11" evidence="1"/>
<protein>
    <submittedName>
        <fullName evidence="1">Gamma-glutamyl-putrescine synthetase</fullName>
        <ecNumber evidence="1">6.3.1.11</ecNumber>
    </submittedName>
</protein>
<organism evidence="1 2">
    <name type="scientific">Klebsiella pneumoniae</name>
    <dbReference type="NCBI Taxonomy" id="573"/>
    <lineage>
        <taxon>Bacteria</taxon>
        <taxon>Pseudomonadati</taxon>
        <taxon>Pseudomonadota</taxon>
        <taxon>Gammaproteobacteria</taxon>
        <taxon>Enterobacterales</taxon>
        <taxon>Enterobacteriaceae</taxon>
        <taxon>Klebsiella/Raoultella group</taxon>
        <taxon>Klebsiella</taxon>
        <taxon>Klebsiella pneumoniae complex</taxon>
    </lineage>
</organism>